<dbReference type="Proteomes" id="UP000595046">
    <property type="component" value="Chromosome"/>
</dbReference>
<name>A0A7T1TB19_9ACTN</name>
<evidence type="ECO:0000313" key="6">
    <source>
        <dbReference type="EMBL" id="QPP09706.1"/>
    </source>
</evidence>
<evidence type="ECO:0000256" key="3">
    <source>
        <dbReference type="ARBA" id="ARBA00022989"/>
    </source>
</evidence>
<evidence type="ECO:0000313" key="7">
    <source>
        <dbReference type="Proteomes" id="UP000595046"/>
    </source>
</evidence>
<evidence type="ECO:0000256" key="4">
    <source>
        <dbReference type="ARBA" id="ARBA00023136"/>
    </source>
</evidence>
<evidence type="ECO:0000256" key="5">
    <source>
        <dbReference type="SAM" id="Phobius"/>
    </source>
</evidence>
<dbReference type="KEGG" id="sbat:G4Z16_28525"/>
<dbReference type="EMBL" id="CP048882">
    <property type="protein sequence ID" value="QPP09706.1"/>
    <property type="molecule type" value="Genomic_DNA"/>
</dbReference>
<evidence type="ECO:0000256" key="2">
    <source>
        <dbReference type="ARBA" id="ARBA00022692"/>
    </source>
</evidence>
<dbReference type="Pfam" id="PF01566">
    <property type="entry name" value="Nramp"/>
    <property type="match status" value="1"/>
</dbReference>
<feature type="transmembrane region" description="Helical" evidence="5">
    <location>
        <begin position="299"/>
        <end position="324"/>
    </location>
</feature>
<dbReference type="GO" id="GO:0016020">
    <property type="term" value="C:membrane"/>
    <property type="evidence" value="ECO:0007669"/>
    <property type="project" value="UniProtKB-SubCell"/>
</dbReference>
<keyword evidence="3 5" id="KW-1133">Transmembrane helix</keyword>
<evidence type="ECO:0008006" key="8">
    <source>
        <dbReference type="Google" id="ProtNLM"/>
    </source>
</evidence>
<reference evidence="7" key="1">
    <citation type="submission" date="2020-02" db="EMBL/GenBank/DDBJ databases">
        <title>Streptomyces sp. ASO4wet.</title>
        <authorList>
            <person name="Risdian C."/>
            <person name="Landwehr W."/>
            <person name="Schupp P."/>
            <person name="Wink J."/>
        </authorList>
    </citation>
    <scope>NUCLEOTIDE SEQUENCE [LARGE SCALE GENOMIC DNA]</scope>
    <source>
        <strain evidence="7">ASO4wet</strain>
    </source>
</reference>
<gene>
    <name evidence="6" type="ORF">G4Z16_28525</name>
</gene>
<feature type="transmembrane region" description="Helical" evidence="5">
    <location>
        <begin position="33"/>
        <end position="56"/>
    </location>
</feature>
<feature type="transmembrane region" description="Helical" evidence="5">
    <location>
        <begin position="146"/>
        <end position="169"/>
    </location>
</feature>
<feature type="transmembrane region" description="Helical" evidence="5">
    <location>
        <begin position="62"/>
        <end position="84"/>
    </location>
</feature>
<dbReference type="NCBIfam" id="NF037982">
    <property type="entry name" value="Nramp_1"/>
    <property type="match status" value="1"/>
</dbReference>
<dbReference type="GO" id="GO:0046873">
    <property type="term" value="F:metal ion transmembrane transporter activity"/>
    <property type="evidence" value="ECO:0007669"/>
    <property type="project" value="InterPro"/>
</dbReference>
<feature type="transmembrane region" description="Helical" evidence="5">
    <location>
        <begin position="353"/>
        <end position="371"/>
    </location>
</feature>
<comment type="subcellular location">
    <subcellularLocation>
        <location evidence="1">Membrane</location>
        <topology evidence="1">Multi-pass membrane protein</topology>
    </subcellularLocation>
</comment>
<feature type="transmembrane region" description="Helical" evidence="5">
    <location>
        <begin position="458"/>
        <end position="483"/>
    </location>
</feature>
<dbReference type="InterPro" id="IPR001046">
    <property type="entry name" value="NRAMP_fam"/>
</dbReference>
<keyword evidence="2 5" id="KW-0812">Transmembrane</keyword>
<dbReference type="RefSeq" id="WP_197353474.1">
    <property type="nucleotide sequence ID" value="NZ_CP048882.1"/>
</dbReference>
<evidence type="ECO:0000256" key="1">
    <source>
        <dbReference type="ARBA" id="ARBA00004141"/>
    </source>
</evidence>
<feature type="transmembrane region" description="Helical" evidence="5">
    <location>
        <begin position="400"/>
        <end position="422"/>
    </location>
</feature>
<accession>A0A7T1TB19</accession>
<feature type="transmembrane region" description="Helical" evidence="5">
    <location>
        <begin position="428"/>
        <end position="446"/>
    </location>
</feature>
<keyword evidence="4 5" id="KW-0472">Membrane</keyword>
<organism evidence="6 7">
    <name type="scientific">Streptomyces bathyalis</name>
    <dbReference type="NCBI Taxonomy" id="2710756"/>
    <lineage>
        <taxon>Bacteria</taxon>
        <taxon>Bacillati</taxon>
        <taxon>Actinomycetota</taxon>
        <taxon>Actinomycetes</taxon>
        <taxon>Kitasatosporales</taxon>
        <taxon>Streptomycetaceae</taxon>
        <taxon>Streptomyces</taxon>
    </lineage>
</organism>
<feature type="transmembrane region" description="Helical" evidence="5">
    <location>
        <begin position="174"/>
        <end position="192"/>
    </location>
</feature>
<sequence length="486" mass="51936">MATEEIGRNADSALRLPEPPTELRRGRFSVATVLKFFGPGAIIASLTIGTGESILASREGAVFGYTVIWAVLIGAVAKGALVYASNRHITLTGEHPMMRFAKVLPGPRGWFPVLLALICLASFPGWASGVAVALGDFLASQGAGNATAYAVGILVFAAVLSWVGGYALLERVQIVIAGLMVVLVLVAVFVAQPEWLGVLRGLIPGSFDYEPFVAQKYPDIATTSVWVELVVFMGGLGGGMYDYIGYTGMLREKKWGMLGHEEVDAIGRRLAVMKARDPIPLATGPDDVAKARAWSRAPLFDMIAAFLALAIIAAAFMINGAAILGEKQLVPEGNDVLTYQSQFLASIAQTFEYFYIVAIVMVLFGTVYALWEAYSWTTYESLSAVSEKVRLRGQRGIRPFVYAWTGIGALLMIATGASFLALITPASIVGGVFACGIYGAGLLYVDKINLPKEYRMSPLVRTLVALGSAFLTVCGVVAMLSYAEVI</sequence>
<protein>
    <recommendedName>
        <fullName evidence="8">Natural resistance-associated macrophage protein</fullName>
    </recommendedName>
</protein>
<keyword evidence="7" id="KW-1185">Reference proteome</keyword>
<dbReference type="AlphaFoldDB" id="A0A7T1TB19"/>
<feature type="transmembrane region" description="Helical" evidence="5">
    <location>
        <begin position="109"/>
        <end position="134"/>
    </location>
</feature>
<proteinExistence type="predicted"/>
<feature type="transmembrane region" description="Helical" evidence="5">
    <location>
        <begin position="225"/>
        <end position="244"/>
    </location>
</feature>